<keyword evidence="2" id="KW-0223">Dioxygenase</keyword>
<comment type="caution">
    <text evidence="2">The sequence shown here is derived from an EMBL/GenBank/DDBJ whole genome shotgun (WGS) entry which is preliminary data.</text>
</comment>
<keyword evidence="2" id="KW-0560">Oxidoreductase</keyword>
<dbReference type="InterPro" id="IPR032710">
    <property type="entry name" value="NTF2-like_dom_sf"/>
</dbReference>
<dbReference type="RefSeq" id="WP_123664519.1">
    <property type="nucleotide sequence ID" value="NZ_RJKE01000001.1"/>
</dbReference>
<dbReference type="Gene3D" id="3.10.450.50">
    <property type="match status" value="1"/>
</dbReference>
<feature type="domain" description="SnoaL-like" evidence="1">
    <location>
        <begin position="7"/>
        <end position="133"/>
    </location>
</feature>
<name>A0A3N1CUH4_9ACTN</name>
<reference evidence="2 3" key="1">
    <citation type="submission" date="2018-11" db="EMBL/GenBank/DDBJ databases">
        <title>Sequencing the genomes of 1000 actinobacteria strains.</title>
        <authorList>
            <person name="Klenk H.-P."/>
        </authorList>
    </citation>
    <scope>NUCLEOTIDE SEQUENCE [LARGE SCALE GENOMIC DNA]</scope>
    <source>
        <strain evidence="2 3">DSM 44254</strain>
    </source>
</reference>
<proteinExistence type="predicted"/>
<dbReference type="Proteomes" id="UP000272400">
    <property type="component" value="Unassembled WGS sequence"/>
</dbReference>
<dbReference type="EMBL" id="RJKE01000001">
    <property type="protein sequence ID" value="ROO84969.1"/>
    <property type="molecule type" value="Genomic_DNA"/>
</dbReference>
<dbReference type="AlphaFoldDB" id="A0A3N1CUH4"/>
<accession>A0A3N1CUH4</accession>
<dbReference type="Pfam" id="PF13577">
    <property type="entry name" value="SnoaL_4"/>
    <property type="match status" value="1"/>
</dbReference>
<sequence length="138" mass="15152">MLGDRRDVADELEIRGVLARVAQYSDTGDLDDYAALFTEDARWSMGDWPEKNGRAEIRAAGAARRAEGQTGPGSQSRHLVGTVAVALDGDRAVADSYWQFWVETAAEAPRLFSMGAYRDTLHRTGHGWRIAERVVTAG</sequence>
<protein>
    <submittedName>
        <fullName evidence="2">3-phenylpropionate/cinnamic acid dioxygenase small subunit</fullName>
    </submittedName>
</protein>
<dbReference type="OrthoDB" id="1492465at2"/>
<evidence type="ECO:0000313" key="2">
    <source>
        <dbReference type="EMBL" id="ROO84969.1"/>
    </source>
</evidence>
<dbReference type="GO" id="GO:0051213">
    <property type="term" value="F:dioxygenase activity"/>
    <property type="evidence" value="ECO:0007669"/>
    <property type="project" value="UniProtKB-KW"/>
</dbReference>
<organism evidence="2 3">
    <name type="scientific">Actinocorallia herbida</name>
    <dbReference type="NCBI Taxonomy" id="58109"/>
    <lineage>
        <taxon>Bacteria</taxon>
        <taxon>Bacillati</taxon>
        <taxon>Actinomycetota</taxon>
        <taxon>Actinomycetes</taxon>
        <taxon>Streptosporangiales</taxon>
        <taxon>Thermomonosporaceae</taxon>
        <taxon>Actinocorallia</taxon>
    </lineage>
</organism>
<evidence type="ECO:0000313" key="3">
    <source>
        <dbReference type="Proteomes" id="UP000272400"/>
    </source>
</evidence>
<gene>
    <name evidence="2" type="ORF">EDD29_2503</name>
</gene>
<dbReference type="SUPFAM" id="SSF54427">
    <property type="entry name" value="NTF2-like"/>
    <property type="match status" value="1"/>
</dbReference>
<keyword evidence="3" id="KW-1185">Reference proteome</keyword>
<dbReference type="InterPro" id="IPR037401">
    <property type="entry name" value="SnoaL-like"/>
</dbReference>
<evidence type="ECO:0000259" key="1">
    <source>
        <dbReference type="Pfam" id="PF13577"/>
    </source>
</evidence>